<evidence type="ECO:0000259" key="1">
    <source>
        <dbReference type="Pfam" id="PF13460"/>
    </source>
</evidence>
<accession>A0A5C7B267</accession>
<dbReference type="Gene3D" id="3.40.50.720">
    <property type="entry name" value="NAD(P)-binding Rossmann-like Domain"/>
    <property type="match status" value="1"/>
</dbReference>
<sequence length="210" mass="23260">MKKTVLVFGANGNVGSHFVNQALEAGYKIKAFVRSPEKYTVSDNPNVEVVKGDATNYRDVEKAVSGVDIIVSCLGNPLKKKIYIMDKSYETIILAASKQPNPPRCLLISSIGANGSSWFVRFLLQLFNGKEGFTDYEKADKRMLEEKDVPFVVIRPAGLTDKKGEGKYRVIDKPTVFFPKFIARIDVAKFFVDCLSDTSFDGKAVMIEGA</sequence>
<dbReference type="PANTHER" id="PTHR15020">
    <property type="entry name" value="FLAVIN REDUCTASE-RELATED"/>
    <property type="match status" value="1"/>
</dbReference>
<dbReference type="InterPro" id="IPR036291">
    <property type="entry name" value="NAD(P)-bd_dom_sf"/>
</dbReference>
<dbReference type="InterPro" id="IPR016040">
    <property type="entry name" value="NAD(P)-bd_dom"/>
</dbReference>
<feature type="domain" description="NAD(P)-binding" evidence="1">
    <location>
        <begin position="9"/>
        <end position="197"/>
    </location>
</feature>
<dbReference type="Proteomes" id="UP000321938">
    <property type="component" value="Unassembled WGS sequence"/>
</dbReference>
<evidence type="ECO:0000313" key="3">
    <source>
        <dbReference type="Proteomes" id="UP000321938"/>
    </source>
</evidence>
<protein>
    <submittedName>
        <fullName evidence="2">SDR family oxidoreductase</fullName>
    </submittedName>
</protein>
<dbReference type="EMBL" id="VOSB01000047">
    <property type="protein sequence ID" value="TXE15256.1"/>
    <property type="molecule type" value="Genomic_DNA"/>
</dbReference>
<dbReference type="RefSeq" id="WP_147232176.1">
    <property type="nucleotide sequence ID" value="NZ_VOSB01000047.1"/>
</dbReference>
<comment type="caution">
    <text evidence="2">The sequence shown here is derived from an EMBL/GenBank/DDBJ whole genome shotgun (WGS) entry which is preliminary data.</text>
</comment>
<organism evidence="2 3">
    <name type="scientific">Psychroserpens burtonensis</name>
    <dbReference type="NCBI Taxonomy" id="49278"/>
    <lineage>
        <taxon>Bacteria</taxon>
        <taxon>Pseudomonadati</taxon>
        <taxon>Bacteroidota</taxon>
        <taxon>Flavobacteriia</taxon>
        <taxon>Flavobacteriales</taxon>
        <taxon>Flavobacteriaceae</taxon>
        <taxon>Psychroserpens</taxon>
    </lineage>
</organism>
<evidence type="ECO:0000313" key="2">
    <source>
        <dbReference type="EMBL" id="TXE15256.1"/>
    </source>
</evidence>
<dbReference type="OrthoDB" id="9790734at2"/>
<proteinExistence type="predicted"/>
<dbReference type="AlphaFoldDB" id="A0A5C7B267"/>
<keyword evidence="3" id="KW-1185">Reference proteome</keyword>
<dbReference type="PANTHER" id="PTHR15020:SF50">
    <property type="entry name" value="UPF0659 PROTEIN YMR090W"/>
    <property type="match status" value="1"/>
</dbReference>
<dbReference type="Pfam" id="PF13460">
    <property type="entry name" value="NAD_binding_10"/>
    <property type="match status" value="1"/>
</dbReference>
<gene>
    <name evidence="2" type="ORF">ES692_17515</name>
</gene>
<dbReference type="SUPFAM" id="SSF51735">
    <property type="entry name" value="NAD(P)-binding Rossmann-fold domains"/>
    <property type="match status" value="1"/>
</dbReference>
<name>A0A5C7B267_9FLAO</name>
<reference evidence="2 3" key="1">
    <citation type="submission" date="2019-08" db="EMBL/GenBank/DDBJ databases">
        <title>Genome of Psychroserpens burtonensis ACAM 167.</title>
        <authorList>
            <person name="Bowman J.P."/>
        </authorList>
    </citation>
    <scope>NUCLEOTIDE SEQUENCE [LARGE SCALE GENOMIC DNA]</scope>
    <source>
        <strain evidence="2 3">ACAM 167</strain>
    </source>
</reference>